<protein>
    <submittedName>
        <fullName evidence="1">Uncharacterized protein</fullName>
    </submittedName>
</protein>
<proteinExistence type="predicted"/>
<reference evidence="2" key="1">
    <citation type="submission" date="2017-09" db="EMBL/GenBank/DDBJ databases">
        <authorList>
            <person name="Regsiter A."/>
            <person name="William W."/>
        </authorList>
    </citation>
    <scope>NUCLEOTIDE SEQUENCE [LARGE SCALE GENOMIC DNA]</scope>
    <source>
        <strain evidence="2">500-1</strain>
    </source>
</reference>
<keyword evidence="2" id="KW-1185">Reference proteome</keyword>
<sequence>MSRKVRSVRVPRELETLNISGLIHECEKHLRDIESATLLKQQGNVEAAEALIRARQGDLGRKVGKLVWEARVEYGKHKGE</sequence>
<dbReference type="KEGG" id="pprf:DPRO_1726"/>
<evidence type="ECO:0000313" key="1">
    <source>
        <dbReference type="EMBL" id="SOB58626.1"/>
    </source>
</evidence>
<organism evidence="1 2">
    <name type="scientific">Pseudodesulfovibrio profundus</name>
    <dbReference type="NCBI Taxonomy" id="57320"/>
    <lineage>
        <taxon>Bacteria</taxon>
        <taxon>Pseudomonadati</taxon>
        <taxon>Thermodesulfobacteriota</taxon>
        <taxon>Desulfovibrionia</taxon>
        <taxon>Desulfovibrionales</taxon>
        <taxon>Desulfovibrionaceae</taxon>
    </lineage>
</organism>
<dbReference type="RefSeq" id="WP_097011647.1">
    <property type="nucleotide sequence ID" value="NZ_LT907975.1"/>
</dbReference>
<name>A0A2C8F7L0_9BACT</name>
<dbReference type="Proteomes" id="UP000219215">
    <property type="component" value="Chromosome DPRO"/>
</dbReference>
<dbReference type="EMBL" id="LT907975">
    <property type="protein sequence ID" value="SOB58626.1"/>
    <property type="molecule type" value="Genomic_DNA"/>
</dbReference>
<dbReference type="OrthoDB" id="5458817at2"/>
<dbReference type="AlphaFoldDB" id="A0A2C8F7L0"/>
<evidence type="ECO:0000313" key="2">
    <source>
        <dbReference type="Proteomes" id="UP000219215"/>
    </source>
</evidence>
<accession>A0A2C8F7L0</accession>
<gene>
    <name evidence="1" type="ORF">DPRO_1726</name>
</gene>